<dbReference type="Pfam" id="PF01019">
    <property type="entry name" value="G_glu_transpept"/>
    <property type="match status" value="1"/>
</dbReference>
<organism evidence="1 2">
    <name type="scientific">Thermus scotoductus</name>
    <dbReference type="NCBI Taxonomy" id="37636"/>
    <lineage>
        <taxon>Bacteria</taxon>
        <taxon>Thermotogati</taxon>
        <taxon>Deinococcota</taxon>
        <taxon>Deinococci</taxon>
        <taxon>Thermales</taxon>
        <taxon>Thermaceae</taxon>
        <taxon>Thermus</taxon>
    </lineage>
</organism>
<dbReference type="Gene3D" id="3.60.20.40">
    <property type="match status" value="1"/>
</dbReference>
<dbReference type="EMBL" id="PELY01000172">
    <property type="protein sequence ID" value="RTH26140.1"/>
    <property type="molecule type" value="Genomic_DNA"/>
</dbReference>
<evidence type="ECO:0000313" key="1">
    <source>
        <dbReference type="EMBL" id="RTH26140.1"/>
    </source>
</evidence>
<dbReference type="InterPro" id="IPR043137">
    <property type="entry name" value="GGT_ssub_C"/>
</dbReference>
<protein>
    <submittedName>
        <fullName evidence="1">Gamma-glutamyltransferase</fullName>
    </submittedName>
</protein>
<gene>
    <name evidence="1" type="ORF">CSW38_06510</name>
</gene>
<dbReference type="InterPro" id="IPR052896">
    <property type="entry name" value="GGT-like_enzyme"/>
</dbReference>
<dbReference type="PRINTS" id="PR01210">
    <property type="entry name" value="GGTRANSPTASE"/>
</dbReference>
<dbReference type="Proteomes" id="UP000287306">
    <property type="component" value="Unassembled WGS sequence"/>
</dbReference>
<dbReference type="GO" id="GO:0016740">
    <property type="term" value="F:transferase activity"/>
    <property type="evidence" value="ECO:0007669"/>
    <property type="project" value="UniProtKB-KW"/>
</dbReference>
<dbReference type="InterPro" id="IPR043138">
    <property type="entry name" value="GGT_lsub"/>
</dbReference>
<dbReference type="PANTHER" id="PTHR43881:SF1">
    <property type="entry name" value="GAMMA-GLUTAMYLTRANSPEPTIDASE (AFU_ORTHOLOGUE AFUA_4G13580)"/>
    <property type="match status" value="1"/>
</dbReference>
<dbReference type="RefSeq" id="WP_126170243.1">
    <property type="nucleotide sequence ID" value="NZ_PELL01000143.1"/>
</dbReference>
<reference evidence="1 2" key="1">
    <citation type="journal article" date="2019" name="Extremophiles">
        <title>Biogeography of thermophiles and predominance of Thermus scotoductus in domestic water heaters.</title>
        <authorList>
            <person name="Wilpiszeski R.L."/>
            <person name="Zhang Z."/>
            <person name="House C.H."/>
        </authorList>
    </citation>
    <scope>NUCLEOTIDE SEQUENCE [LARGE SCALE GENOMIC DNA]</scope>
    <source>
        <strain evidence="1 2">25_S25</strain>
    </source>
</reference>
<dbReference type="PANTHER" id="PTHR43881">
    <property type="entry name" value="GAMMA-GLUTAMYLTRANSPEPTIDASE (AFU_ORTHOLOGUE AFUA_4G13580)"/>
    <property type="match status" value="1"/>
</dbReference>
<proteinExistence type="predicted"/>
<sequence>MDLTYYPYPSRRHVVMGRRGAVATSQPLAALAGMEMLLKGGNAVDAAIAMAATLTVVEPTSNGIGGDLFAMVWDGRLHGLNASGKSPARLTPDRLPGGRIPERGWLPVTVPGAVSGWRALHERFGRLPFPEVLSPAIRYAEEGFPVGPETARAWRRAEGIYLPLRGLEFRAFQEVFFPQGRAPRAGEVWRSPGHAKTLREIGESYGESLYRGKLAEAIAGFSEATGGLLSLEDLKAHEPEWVEALSVNYRGLTVHELPPNGQGIAALLALAILEGFDLKPEDPFSYHVQIEAMRLALADAFRYVADSRYLEKPPQALLSPEYVASRRSLIGERALPQALPEVRPGGTVYLAAADGELMVSLIQSNYQGFGSGILVPGTGIALQNRGLGFSLEEGHPNRLGPGKKPYHTIIPGFLTQEGKPVGPFGVMGGFMQPQGHVQVVVALADFGLNPQAALDRPRWQVVPGRGGEDRVVLEPGIPQATALILRDLGHRVEYGMEPGYFGRGQVILRQGEVLVGGSDPRAEGLALGW</sequence>
<dbReference type="AlphaFoldDB" id="A0A430RYI6"/>
<dbReference type="Gene3D" id="1.10.246.130">
    <property type="match status" value="1"/>
</dbReference>
<keyword evidence="1" id="KW-0808">Transferase</keyword>
<evidence type="ECO:0000313" key="2">
    <source>
        <dbReference type="Proteomes" id="UP000287306"/>
    </source>
</evidence>
<dbReference type="InterPro" id="IPR029055">
    <property type="entry name" value="Ntn_hydrolases_N"/>
</dbReference>
<accession>A0A430RYI6</accession>
<comment type="caution">
    <text evidence="1">The sequence shown here is derived from an EMBL/GenBank/DDBJ whole genome shotgun (WGS) entry which is preliminary data.</text>
</comment>
<name>A0A430RYI6_THESC</name>
<dbReference type="SUPFAM" id="SSF56235">
    <property type="entry name" value="N-terminal nucleophile aminohydrolases (Ntn hydrolases)"/>
    <property type="match status" value="1"/>
</dbReference>